<organism evidence="3 4">
    <name type="scientific">Trypanosoma congolense (strain IL3000)</name>
    <dbReference type="NCBI Taxonomy" id="1068625"/>
    <lineage>
        <taxon>Eukaryota</taxon>
        <taxon>Discoba</taxon>
        <taxon>Euglenozoa</taxon>
        <taxon>Kinetoplastea</taxon>
        <taxon>Metakinetoplastina</taxon>
        <taxon>Trypanosomatida</taxon>
        <taxon>Trypanosomatidae</taxon>
        <taxon>Trypanosoma</taxon>
        <taxon>Nannomonas</taxon>
    </lineage>
</organism>
<protein>
    <submittedName>
        <fullName evidence="3">WGS project CAEQ00000000 data, annotated contig 1100</fullName>
    </submittedName>
</protein>
<reference evidence="4" key="1">
    <citation type="submission" date="2011-07" db="EMBL/GenBank/DDBJ databases">
        <title>Divergent evolution of antigenic variation in African trypanosomes.</title>
        <authorList>
            <person name="Jackson A.P."/>
            <person name="Berry A."/>
            <person name="Allison H.C."/>
            <person name="Burton P."/>
            <person name="Anderson J."/>
            <person name="Aslett M."/>
            <person name="Brown R."/>
            <person name="Corton N."/>
            <person name="Harris D."/>
            <person name="Hauser H."/>
            <person name="Gamble J."/>
            <person name="Gilderthorp R."/>
            <person name="McQuillan J."/>
            <person name="Quail M.A."/>
            <person name="Sanders M."/>
            <person name="Van Tonder A."/>
            <person name="Ginger M.L."/>
            <person name="Donelson J.E."/>
            <person name="Field M.C."/>
            <person name="Barry J.D."/>
            <person name="Berriman M."/>
            <person name="Hertz-Fowler C."/>
        </authorList>
    </citation>
    <scope>NUCLEOTIDE SEQUENCE [LARGE SCALE GENOMIC DNA]</scope>
    <source>
        <strain evidence="4">IL3000</strain>
    </source>
</reference>
<proteinExistence type="predicted"/>
<dbReference type="OMA" id="LVWHTCA"/>
<dbReference type="EMBL" id="CAEQ01000463">
    <property type="protein sequence ID" value="CCD11802.1"/>
    <property type="molecule type" value="Genomic_DNA"/>
</dbReference>
<dbReference type="Gene3D" id="3.30.160.60">
    <property type="entry name" value="Classic Zinc Finger"/>
    <property type="match status" value="1"/>
</dbReference>
<comment type="caution">
    <text evidence="3">The sequence shown here is derived from an EMBL/GenBank/DDBJ whole genome shotgun (WGS) entry which is preliminary data.</text>
</comment>
<evidence type="ECO:0000256" key="1">
    <source>
        <dbReference type="SAM" id="MobiDB-lite"/>
    </source>
</evidence>
<sequence>MREKHPDHDESLRPQPRAKPKRKAVRSEAQAQDEGSRSTELAGGGDGEGERPRKRPRMGRHKESEEGRNHVCHWSSSAYKQRYSLVWHTRTHHDHATTGKRKIRDGKVAVTPLLQQSLQCPYCPMKCALKMHLTIHLQAKHGQPKKRGRNNLLKAKCEESAAHLLKFPSLRELRKTHGLETLLEGEIFFSAQLVSFLKELFKP</sequence>
<reference evidence="3 4" key="2">
    <citation type="journal article" date="2012" name="Proc. Natl. Acad. Sci. U.S.A.">
        <title>Antigenic diversity is generated by distinct evolutionary mechanisms in African trypanosome species.</title>
        <authorList>
            <person name="Jackson A.P."/>
            <person name="Berry A."/>
            <person name="Aslett M."/>
            <person name="Allison H.C."/>
            <person name="Burton P."/>
            <person name="Vavrova-Anderson J."/>
            <person name="Brown R."/>
            <person name="Browne H."/>
            <person name="Corton N."/>
            <person name="Hauser H."/>
            <person name="Gamble J."/>
            <person name="Gilderthorp R."/>
            <person name="Marcello L."/>
            <person name="McQuillan J."/>
            <person name="Otto T.D."/>
            <person name="Quail M.A."/>
            <person name="Sanders M.J."/>
            <person name="van Tonder A."/>
            <person name="Ginger M.L."/>
            <person name="Field M.C."/>
            <person name="Barry J.D."/>
            <person name="Hertz-Fowler C."/>
            <person name="Berriman M."/>
        </authorList>
    </citation>
    <scope>NUCLEOTIDE SEQUENCE [LARGE SCALE GENOMIC DNA]</scope>
    <source>
        <strain evidence="3 4">IL3000</strain>
    </source>
</reference>
<dbReference type="InterPro" id="IPR013087">
    <property type="entry name" value="Znf_C2H2_type"/>
</dbReference>
<keyword evidence="4" id="KW-1185">Reference proteome</keyword>
<evidence type="ECO:0000313" key="3">
    <source>
        <dbReference type="EMBL" id="CCD11802.1"/>
    </source>
</evidence>
<dbReference type="VEuPathDB" id="TriTrypDB:TcIL3000_0_27460"/>
<evidence type="ECO:0000259" key="2">
    <source>
        <dbReference type="PROSITE" id="PS00028"/>
    </source>
</evidence>
<gene>
    <name evidence="3" type="ORF">TCIL3000_0_27460</name>
</gene>
<feature type="compositionally biased region" description="Basic and acidic residues" evidence="1">
    <location>
        <begin position="1"/>
        <end position="12"/>
    </location>
</feature>
<feature type="domain" description="C2H2-type" evidence="2">
    <location>
        <begin position="120"/>
        <end position="141"/>
    </location>
</feature>
<accession>F9W3S9</accession>
<dbReference type="Proteomes" id="UP000000702">
    <property type="component" value="Unassembled WGS sequence"/>
</dbReference>
<feature type="region of interest" description="Disordered" evidence="1">
    <location>
        <begin position="1"/>
        <end position="69"/>
    </location>
</feature>
<evidence type="ECO:0000313" key="4">
    <source>
        <dbReference type="Proteomes" id="UP000000702"/>
    </source>
</evidence>
<dbReference type="PROSITE" id="PS00028">
    <property type="entry name" value="ZINC_FINGER_C2H2_1"/>
    <property type="match status" value="1"/>
</dbReference>
<name>F9W3S9_TRYCI</name>
<dbReference type="AlphaFoldDB" id="F9W3S9"/>